<comment type="catalytic activity">
    <reaction evidence="11 12">
        <text>an alpha-D-Man-(1-&gt;3)-[alpha-D-Man-(1-&gt;6)]-beta-D-Man-(1-&gt;4)-beta-D-GlcNAc-(1-&gt;4)-alpha-D-GlcNAc-diphospho-di-trans,poly-cis-dolichol + 2 GDP-alpha-D-mannose = an alpha-D-Man-(1-&gt;2)-alpha-D-Man-(1-&gt;2)-alpha-D-Man-(1-&gt;3)-[alpha-D-Man-(1-&gt;6)]-beta-D-Man-(1-&gt;4)-beta-D-GlcNAc-(1-&gt;4)-alpha-D-GlcNAc-diphospho-di-trans,poly-cis-dolichol + 2 GDP + 2 H(+)</text>
        <dbReference type="Rhea" id="RHEA:29523"/>
        <dbReference type="Rhea" id="RHEA-COMP:19515"/>
        <dbReference type="Rhea" id="RHEA-COMP:19516"/>
        <dbReference type="ChEBI" id="CHEBI:15378"/>
        <dbReference type="ChEBI" id="CHEBI:57527"/>
        <dbReference type="ChEBI" id="CHEBI:58189"/>
        <dbReference type="ChEBI" id="CHEBI:132511"/>
        <dbReference type="ChEBI" id="CHEBI:132515"/>
        <dbReference type="EC" id="2.4.1.131"/>
    </reaction>
    <physiologicalReaction direction="left-to-right" evidence="11 12">
        <dbReference type="Rhea" id="RHEA:29524"/>
    </physiologicalReaction>
</comment>
<feature type="transmembrane region" description="Helical" evidence="12">
    <location>
        <begin position="20"/>
        <end position="43"/>
    </location>
</feature>
<feature type="domain" description="ALG11 mannosyltransferase N-terminal" evidence="15">
    <location>
        <begin position="72"/>
        <end position="284"/>
    </location>
</feature>
<evidence type="ECO:0000256" key="4">
    <source>
        <dbReference type="ARBA" id="ARBA00022018"/>
    </source>
</evidence>
<evidence type="ECO:0000256" key="13">
    <source>
        <dbReference type="SAM" id="MobiDB-lite"/>
    </source>
</evidence>
<evidence type="ECO:0000256" key="11">
    <source>
        <dbReference type="ARBA" id="ARBA00045065"/>
    </source>
</evidence>
<dbReference type="EC" id="2.4.1.131" evidence="3 12"/>
<evidence type="ECO:0000256" key="5">
    <source>
        <dbReference type="ARBA" id="ARBA00022676"/>
    </source>
</evidence>
<feature type="region of interest" description="Disordered" evidence="13">
    <location>
        <begin position="313"/>
        <end position="352"/>
    </location>
</feature>
<evidence type="ECO:0000256" key="2">
    <source>
        <dbReference type="ARBA" id="ARBA00004922"/>
    </source>
</evidence>
<evidence type="ECO:0000256" key="6">
    <source>
        <dbReference type="ARBA" id="ARBA00022679"/>
    </source>
</evidence>
<dbReference type="OrthoDB" id="2276068at2759"/>
<keyword evidence="17" id="KW-1185">Reference proteome</keyword>
<dbReference type="Pfam" id="PF15924">
    <property type="entry name" value="ALG11_N"/>
    <property type="match status" value="1"/>
</dbReference>
<reference evidence="17" key="1">
    <citation type="submission" date="2011-02" db="EMBL/GenBank/DDBJ databases">
        <title>The Genome Sequence of Capsaspora owczarzaki ATCC 30864.</title>
        <authorList>
            <person name="Russ C."/>
            <person name="Cuomo C."/>
            <person name="Burger G."/>
            <person name="Gray M.W."/>
            <person name="Holland P.W.H."/>
            <person name="King N."/>
            <person name="Lang F.B.F."/>
            <person name="Roger A.J."/>
            <person name="Ruiz-Trillo I."/>
            <person name="Young S.K."/>
            <person name="Zeng Q."/>
            <person name="Gargeya S."/>
            <person name="Alvarado L."/>
            <person name="Berlin A."/>
            <person name="Chapman S.B."/>
            <person name="Chen Z."/>
            <person name="Freedman E."/>
            <person name="Gellesch M."/>
            <person name="Goldberg J."/>
            <person name="Griggs A."/>
            <person name="Gujja S."/>
            <person name="Heilman E."/>
            <person name="Heiman D."/>
            <person name="Howarth C."/>
            <person name="Mehta T."/>
            <person name="Neiman D."/>
            <person name="Pearson M."/>
            <person name="Roberts A."/>
            <person name="Saif S."/>
            <person name="Shea T."/>
            <person name="Shenoy N."/>
            <person name="Sisk P."/>
            <person name="Stolte C."/>
            <person name="Sykes S."/>
            <person name="White J."/>
            <person name="Yandava C."/>
            <person name="Haas B."/>
            <person name="Nusbaum C."/>
            <person name="Birren B."/>
        </authorList>
    </citation>
    <scope>NUCLEOTIDE SEQUENCE</scope>
    <source>
        <strain evidence="17">ATCC 30864</strain>
    </source>
</reference>
<dbReference type="InterPro" id="IPR038013">
    <property type="entry name" value="ALG11"/>
</dbReference>
<dbReference type="FunCoup" id="A0A0D2WKZ9">
    <property type="interactions" value="264"/>
</dbReference>
<evidence type="ECO:0000259" key="14">
    <source>
        <dbReference type="Pfam" id="PF00534"/>
    </source>
</evidence>
<protein>
    <recommendedName>
        <fullName evidence="4 12">GDP-Man:Man(3)GlcNAc(2)-PP-Dol alpha-1,2-mannosyltransferase</fullName>
        <ecNumber evidence="3 12">2.4.1.131</ecNumber>
    </recommendedName>
</protein>
<dbReference type="SUPFAM" id="SSF53756">
    <property type="entry name" value="UDP-Glycosyltransferase/glycogen phosphorylase"/>
    <property type="match status" value="1"/>
</dbReference>
<dbReference type="PANTHER" id="PTHR45919">
    <property type="entry name" value="GDP-MAN:MAN(3)GLCNAC(2)-PP-DOL ALPHA-1,2-MANNOSYLTRANSFERASE"/>
    <property type="match status" value="1"/>
</dbReference>
<feature type="domain" description="Glycosyl transferase family 1" evidence="14">
    <location>
        <begin position="408"/>
        <end position="575"/>
    </location>
</feature>
<keyword evidence="8 12" id="KW-0256">Endoplasmic reticulum</keyword>
<evidence type="ECO:0000256" key="7">
    <source>
        <dbReference type="ARBA" id="ARBA00022692"/>
    </source>
</evidence>
<keyword evidence="6 12" id="KW-0808">Transferase</keyword>
<feature type="compositionally biased region" description="Low complexity" evidence="13">
    <location>
        <begin position="338"/>
        <end position="349"/>
    </location>
</feature>
<gene>
    <name evidence="16" type="ORF">CAOG_002278</name>
</gene>
<comment type="function">
    <text evidence="12">GDP-Man:Man(3)GlcNAc(2)-PP-Dol alpha-1,2-mannosyltransferase that operates in the biosynthetic pathway of dolichol-linked oligosaccharides, the glycan precursors employed in protein asparagine (N)-glycosylation. The assembly of dolichol-linked oligosaccharides begins on the cytosolic side of the endoplasmic reticulum membrane and finishes in its lumen. The sequential addition of sugars to dolichol pyrophosphate produces dolichol-linked oligosaccharides containing fourteen sugars, including two GlcNAcs, nine mannoses and three glucoses. Once assembled, the oligosaccharide is transferred from the lipid to nascent proteins by oligosaccharyltransferases. Catalyzes, on the cytoplasmic face of the endoplasmic reticulum, the addition of the fourth and fifth mannose residues to the dolichol-linked oligosaccharide chain, to produce Man(5)GlcNAc(2)-PP-dolichol core oligosaccharide.</text>
</comment>
<dbReference type="AlphaFoldDB" id="A0A0D2WKZ9"/>
<accession>A0A0D2WKZ9</accession>
<dbReference type="GO" id="GO:0004377">
    <property type="term" value="F:GDP-Man:Man(3)GlcNAc(2)-PP-Dol alpha-1,2-mannosyltransferase activity"/>
    <property type="evidence" value="ECO:0007669"/>
    <property type="project" value="UniProtKB-UniRule"/>
</dbReference>
<dbReference type="CDD" id="cd03806">
    <property type="entry name" value="GT4_ALG11-like"/>
    <property type="match status" value="1"/>
</dbReference>
<evidence type="ECO:0000256" key="10">
    <source>
        <dbReference type="ARBA" id="ARBA00023136"/>
    </source>
</evidence>
<keyword evidence="10 12" id="KW-0472">Membrane</keyword>
<dbReference type="GO" id="GO:0005789">
    <property type="term" value="C:endoplasmic reticulum membrane"/>
    <property type="evidence" value="ECO:0007669"/>
    <property type="project" value="UniProtKB-SubCell"/>
</dbReference>
<proteinExistence type="inferred from homology"/>
<evidence type="ECO:0000256" key="9">
    <source>
        <dbReference type="ARBA" id="ARBA00022989"/>
    </source>
</evidence>
<dbReference type="InterPro" id="IPR001296">
    <property type="entry name" value="Glyco_trans_1"/>
</dbReference>
<dbReference type="Proteomes" id="UP000008743">
    <property type="component" value="Unassembled WGS sequence"/>
</dbReference>
<name>A0A0D2WKZ9_CAPO3</name>
<evidence type="ECO:0000313" key="17">
    <source>
        <dbReference type="Proteomes" id="UP000008743"/>
    </source>
</evidence>
<keyword evidence="5 12" id="KW-0328">Glycosyltransferase</keyword>
<dbReference type="InParanoid" id="A0A0D2WKZ9"/>
<evidence type="ECO:0000259" key="15">
    <source>
        <dbReference type="Pfam" id="PF15924"/>
    </source>
</evidence>
<dbReference type="Pfam" id="PF00534">
    <property type="entry name" value="Glycos_transf_1"/>
    <property type="match status" value="1"/>
</dbReference>
<evidence type="ECO:0000256" key="1">
    <source>
        <dbReference type="ARBA" id="ARBA00004389"/>
    </source>
</evidence>
<comment type="similarity">
    <text evidence="12">Belongs to the glycosyltransferase group 1 family. Glycosyltransferase 4 subfamily.</text>
</comment>
<dbReference type="Gene3D" id="3.40.50.2000">
    <property type="entry name" value="Glycogen Phosphorylase B"/>
    <property type="match status" value="1"/>
</dbReference>
<sequence>MTSVARRLGFVARQLAQWTVLLAVALLTVLIVLPVAALGAVLVRVGRWIAAAVSPPPRSTAASKTAAADTTITVGFFHPYCNAGGGGERVLWCAVQAVRELLPAAIRARTASSSSSTPSDSAQVVRITPAQLPDEHIQFVFLRSRPWVEAAPYPFLTLLGQSLGSLVLGYEALFASLASPAVRPDVFLDTMGFAFVLPLFRWLLRCKVGCYVHYPTISTDMIARVRDRTAAHNNSALVARYPLLSHGKLAYYRGFALLYSLVGSCAELVMVNSSWTRGHVAQLWHLDRQPVFRLGDELLAATETAAFEKHAHAAATASSTGGTTRSGKSYNTEPAAGSSTSSSTSSSSSDPTQRLRLLYASPDSRQDAFAPVFERLNKALHANAIVLYPPCNTTLLRAFPLQSRSASPATIVSVAQFRPEKDHALQVRALAEALRLQPQLRGKVRLALVGSCRHADDQARVDSLRKLAHELGVEHEVELLVGVSHEVLRAQLAGAVGGMHTMWNEHFGIGVVEYMAAGAVAIAHHSGGPLMDIVTPFRGQPTGYLATTKEEYAQAILALLAMKDSERHAMQERARASVSSRFSDEVFACGFAEAVATLVCAHR</sequence>
<comment type="subcellular location">
    <subcellularLocation>
        <location evidence="1">Endoplasmic reticulum membrane</location>
        <topology evidence="1">Single-pass membrane protein</topology>
    </subcellularLocation>
</comment>
<dbReference type="STRING" id="595528.A0A0D2WKZ9"/>
<dbReference type="eggNOG" id="KOG1387">
    <property type="taxonomic scope" value="Eukaryota"/>
</dbReference>
<evidence type="ECO:0000256" key="12">
    <source>
        <dbReference type="RuleBase" id="RU367051"/>
    </source>
</evidence>
<feature type="compositionally biased region" description="Low complexity" evidence="13">
    <location>
        <begin position="313"/>
        <end position="323"/>
    </location>
</feature>
<organism evidence="16 17">
    <name type="scientific">Capsaspora owczarzaki (strain ATCC 30864)</name>
    <dbReference type="NCBI Taxonomy" id="595528"/>
    <lineage>
        <taxon>Eukaryota</taxon>
        <taxon>Filasterea</taxon>
        <taxon>Capsaspora</taxon>
    </lineage>
</organism>
<evidence type="ECO:0000256" key="8">
    <source>
        <dbReference type="ARBA" id="ARBA00022824"/>
    </source>
</evidence>
<dbReference type="InterPro" id="IPR031814">
    <property type="entry name" value="ALG11_N"/>
</dbReference>
<dbReference type="PhylomeDB" id="A0A0D2WKZ9"/>
<comment type="pathway">
    <text evidence="2 12">Protein modification; protein glycosylation.</text>
</comment>
<dbReference type="UniPathway" id="UPA00378"/>
<dbReference type="PANTHER" id="PTHR45919:SF1">
    <property type="entry name" value="GDP-MAN:MAN(3)GLCNAC(2)-PP-DOL ALPHA-1,2-MANNOSYLTRANSFERASE"/>
    <property type="match status" value="1"/>
</dbReference>
<keyword evidence="7 12" id="KW-0812">Transmembrane</keyword>
<evidence type="ECO:0000313" key="16">
    <source>
        <dbReference type="EMBL" id="KJE91090.1"/>
    </source>
</evidence>
<dbReference type="EMBL" id="KE346362">
    <property type="protein sequence ID" value="KJE91090.1"/>
    <property type="molecule type" value="Genomic_DNA"/>
</dbReference>
<dbReference type="GO" id="GO:0006487">
    <property type="term" value="P:protein N-linked glycosylation"/>
    <property type="evidence" value="ECO:0007669"/>
    <property type="project" value="TreeGrafter"/>
</dbReference>
<keyword evidence="9 12" id="KW-1133">Transmembrane helix</keyword>
<evidence type="ECO:0000256" key="3">
    <source>
        <dbReference type="ARBA" id="ARBA00012645"/>
    </source>
</evidence>